<sequence length="281" mass="31747">MRPDDLKKIGNSLIQHGKLNSRVYIMKMGEDDPSALISKVEVLARKNGYGKIFGKIPEEKAGYFRDAGYIKEAFVPEFFSGRENAVFLSRYLTDERKISKTCVTEDEILRECLEKNGKKRENKSLPEGLAVNIAGEEEILPLCRHFAGVFETYPFPVDDPDFIRKSIDEGTVYLTVKRGEEIIAAASAETDYDNKNAEMTDFAVSPSARGMGIAGYLLQKMEEIMKERGIRHYYTIARALEAPMNYTFAGAGYSYAGRLLNNTNICGSFESMNVWYKSDRK</sequence>
<accession>A0A9E7TKF3</accession>
<dbReference type="EMBL" id="CP096115">
    <property type="protein sequence ID" value="UUX91156.1"/>
    <property type="molecule type" value="Genomic_DNA"/>
</dbReference>
<dbReference type="AlphaFoldDB" id="A0A9E7TKF3"/>
<dbReference type="Proteomes" id="UP001060368">
    <property type="component" value="Chromosome"/>
</dbReference>
<dbReference type="InterPro" id="IPR016181">
    <property type="entry name" value="Acyl_CoA_acyltransferase"/>
</dbReference>
<evidence type="ECO:0000259" key="2">
    <source>
        <dbReference type="PROSITE" id="PS51186"/>
    </source>
</evidence>
<protein>
    <submittedName>
        <fullName evidence="3">Beta-lysine N-acetyltransferase</fullName>
    </submittedName>
</protein>
<dbReference type="SUPFAM" id="SSF55729">
    <property type="entry name" value="Acyl-CoA N-acyltransferases (Nat)"/>
    <property type="match status" value="1"/>
</dbReference>
<evidence type="ECO:0000313" key="3">
    <source>
        <dbReference type="EMBL" id="UUX91156.1"/>
    </source>
</evidence>
<name>A0A9E7TKF3_9EURY</name>
<dbReference type="InterPro" id="IPR022525">
    <property type="entry name" value="GNAT_AblB"/>
</dbReference>
<dbReference type="RefSeq" id="WP_257741308.1">
    <property type="nucleotide sequence ID" value="NZ_CP096115.1"/>
</dbReference>
<keyword evidence="4" id="KW-1185">Reference proteome</keyword>
<dbReference type="PROSITE" id="PS50042">
    <property type="entry name" value="CNMP_BINDING_3"/>
    <property type="match status" value="1"/>
</dbReference>
<dbReference type="NCBIfam" id="TIGR03827">
    <property type="entry name" value="GNAT_ablB"/>
    <property type="match status" value="1"/>
</dbReference>
<gene>
    <name evidence="3" type="primary">ablB</name>
    <name evidence="3" type="ORF">L6E24_07115</name>
</gene>
<feature type="domain" description="N-acetyltransferase" evidence="2">
    <location>
        <begin position="129"/>
        <end position="281"/>
    </location>
</feature>
<dbReference type="GeneID" id="74307457"/>
<reference evidence="3" key="1">
    <citation type="submission" date="2022-04" db="EMBL/GenBank/DDBJ databases">
        <title>Complete genome of Methanoplanus endosymbiosus DSM 3599.</title>
        <authorList>
            <person name="Chen S.-C."/>
            <person name="You Y.-T."/>
            <person name="Zhou Y.-Z."/>
            <person name="Lai M.-C."/>
        </authorList>
    </citation>
    <scope>NUCLEOTIDE SEQUENCE</scope>
    <source>
        <strain evidence="3">DSM 3599</strain>
    </source>
</reference>
<proteinExistence type="predicted"/>
<dbReference type="GO" id="GO:0008080">
    <property type="term" value="F:N-acetyltransferase activity"/>
    <property type="evidence" value="ECO:0007669"/>
    <property type="project" value="InterPro"/>
</dbReference>
<dbReference type="KEGG" id="mend:L6E24_07115"/>
<dbReference type="CDD" id="cd04301">
    <property type="entry name" value="NAT_SF"/>
    <property type="match status" value="1"/>
</dbReference>
<evidence type="ECO:0000259" key="1">
    <source>
        <dbReference type="PROSITE" id="PS50042"/>
    </source>
</evidence>
<dbReference type="PROSITE" id="PS51186">
    <property type="entry name" value="GNAT"/>
    <property type="match status" value="1"/>
</dbReference>
<dbReference type="InterPro" id="IPR000595">
    <property type="entry name" value="cNMP-bd_dom"/>
</dbReference>
<feature type="domain" description="Cyclic nucleotide-binding" evidence="1">
    <location>
        <begin position="1"/>
        <end position="56"/>
    </location>
</feature>
<dbReference type="InterPro" id="IPR000182">
    <property type="entry name" value="GNAT_dom"/>
</dbReference>
<organism evidence="3 4">
    <name type="scientific">Methanoplanus endosymbiosus</name>
    <dbReference type="NCBI Taxonomy" id="33865"/>
    <lineage>
        <taxon>Archaea</taxon>
        <taxon>Methanobacteriati</taxon>
        <taxon>Methanobacteriota</taxon>
        <taxon>Stenosarchaea group</taxon>
        <taxon>Methanomicrobia</taxon>
        <taxon>Methanomicrobiales</taxon>
        <taxon>Methanomicrobiaceae</taxon>
        <taxon>Methanoplanus</taxon>
    </lineage>
</organism>
<dbReference type="Gene3D" id="3.40.630.30">
    <property type="match status" value="1"/>
</dbReference>
<dbReference type="Pfam" id="PF00583">
    <property type="entry name" value="Acetyltransf_1"/>
    <property type="match status" value="1"/>
</dbReference>
<evidence type="ECO:0000313" key="4">
    <source>
        <dbReference type="Proteomes" id="UP001060368"/>
    </source>
</evidence>